<evidence type="ECO:0000256" key="1">
    <source>
        <dbReference type="SAM" id="MobiDB-lite"/>
    </source>
</evidence>
<evidence type="ECO:0000313" key="2">
    <source>
        <dbReference type="EMBL" id="CAD2215146.1"/>
    </source>
</evidence>
<feature type="region of interest" description="Disordered" evidence="1">
    <location>
        <begin position="559"/>
        <end position="600"/>
    </location>
</feature>
<dbReference type="VEuPathDB" id="TriTrypDB:ADEAN_000259900"/>
<gene>
    <name evidence="2" type="ORF">ADEAN_000259900</name>
</gene>
<keyword evidence="3" id="KW-1185">Reference proteome</keyword>
<reference evidence="2 3" key="1">
    <citation type="submission" date="2020-08" db="EMBL/GenBank/DDBJ databases">
        <authorList>
            <person name="Newling K."/>
            <person name="Davey J."/>
            <person name="Forrester S."/>
        </authorList>
    </citation>
    <scope>NUCLEOTIDE SEQUENCE [LARGE SCALE GENOMIC DNA]</scope>
    <source>
        <strain evidence="3">Crithidia deanei Carvalho (ATCC PRA-265)</strain>
    </source>
</reference>
<evidence type="ECO:0000313" key="3">
    <source>
        <dbReference type="Proteomes" id="UP000515908"/>
    </source>
</evidence>
<feature type="compositionally biased region" description="Gly residues" evidence="1">
    <location>
        <begin position="578"/>
        <end position="591"/>
    </location>
</feature>
<protein>
    <recommendedName>
        <fullName evidence="4">BRO1-like domain containing protein</fullName>
    </recommendedName>
</protein>
<accession>A0A7G2C5W1</accession>
<name>A0A7G2C5W1_9TRYP</name>
<dbReference type="EMBL" id="LR877148">
    <property type="protein sequence ID" value="CAD2215146.1"/>
    <property type="molecule type" value="Genomic_DNA"/>
</dbReference>
<dbReference type="Proteomes" id="UP000515908">
    <property type="component" value="Chromosome 04"/>
</dbReference>
<sequence>MFVPHPALREHAFSWTNGVKKSLGFLHINTVPPRVLNALTMIDTYGCATKKMSHEKEDVCHVASLLLALDLHLGSWPEVLQQQVQVTPVTLNGVTIHVSRPLIEAVIVLYNGAIALLEHGLELLSHVRADAVRRTSLAGSSGLPNVNAKRAFQSITAAQELAEMADHTLRSGKERNLSKAEQTSLTAHLDLSTLRDTCVVCAASAKYIFALSSAATATNPEALSKLAFIAASYSIPERLPNTSTLKLLPTVLLAAFHVHRGEQYYAEEEMGKALGHIQYANRILLNTTEEAVKSQQFHQSSWRSVLTAVKKVLSVKGGDGSLTFECDDDASEEVQKAAEAYTKLAKIVENSDDILRVLPYFHILLKTQFNLLCKYEKENKVVYFEKTLPADTVRRDVPDIEALVPTTGDIKTITVSQQSTDALKELPSEQELLYLLTQQSEREKAIQNTARLVRGLEGVMNTVTSKVELPAEAGDALHQLEPCLQEHNSTVEGALQLAQEELQTAYDAYETAVEQWQTAKGGKKTSHPTQKAVDAAVNLWSKDTEKILASWSQVGWQRSHQLGGHQRSPLPRERLSGGVPGAGDHPAGGGPQSHEQWDRQ</sequence>
<dbReference type="AlphaFoldDB" id="A0A7G2C5W1"/>
<proteinExistence type="predicted"/>
<organism evidence="2 3">
    <name type="scientific">Angomonas deanei</name>
    <dbReference type="NCBI Taxonomy" id="59799"/>
    <lineage>
        <taxon>Eukaryota</taxon>
        <taxon>Discoba</taxon>
        <taxon>Euglenozoa</taxon>
        <taxon>Kinetoplastea</taxon>
        <taxon>Metakinetoplastina</taxon>
        <taxon>Trypanosomatida</taxon>
        <taxon>Trypanosomatidae</taxon>
        <taxon>Strigomonadinae</taxon>
        <taxon>Angomonas</taxon>
    </lineage>
</organism>
<evidence type="ECO:0008006" key="4">
    <source>
        <dbReference type="Google" id="ProtNLM"/>
    </source>
</evidence>